<dbReference type="GO" id="GO:0044732">
    <property type="term" value="C:mitotic spindle pole body"/>
    <property type="evidence" value="ECO:0007669"/>
    <property type="project" value="EnsemblFungi"/>
</dbReference>
<sequence>MDFTALYASTAPSYAQVSPGGEWIASFSRAGHILIRSTRSLELAFVFQVDEAFAKACQWIQWKPLNKDDDEEQEETSFLFVASSEKIIVINLLEPEFYAIIQCAHDHVSRVQWTRTKQILLFSDLHCRLTVWSVVQKKGLLLQQVKSQVRKGFAFHPTLPFAVVLHRKNGFDFAHLYQMSTENWKLSARWKIPTIDAQSIHWSPDGSRIAVVEAAFENSVYVYTSLGNYITKICPPSNQQELGLCNLQWAPDGSYVLAHSLHNSSLRCLEPLAFSNALEFVHSYYPDLDAPTHVWQEDINYQDQSKYKRLDKPPFIQKSYNATIRCKMNVDGTLLASCCNSVPNILWIWSVSSRSLHTMLVQSAPIIQWDWHLYRSDLLVIRCAVHPSRSLDQASLLFFWSAAWAEPRIIRVPKMGFIIRHHQWMKAAPSNGGREAIVVCGNSSYTIGYVVESEDDSETTMMPTMTFSDFALSDEPLASELDATKTITIQM</sequence>
<dbReference type="PANTHER" id="PTHR16220:SF0">
    <property type="entry name" value="WD REPEAT-CONTAINING PROTEIN WRAP73"/>
    <property type="match status" value="1"/>
</dbReference>
<evidence type="ECO:0000313" key="2">
    <source>
        <dbReference type="JaponicusDB" id="SJAG_03062"/>
    </source>
</evidence>
<dbReference type="RefSeq" id="XP_002174229.1">
    <property type="nucleotide sequence ID" value="XM_002174193.1"/>
</dbReference>
<dbReference type="InterPro" id="IPR036322">
    <property type="entry name" value="WD40_repeat_dom_sf"/>
</dbReference>
<accession>B6K379</accession>
<dbReference type="Proteomes" id="UP000001744">
    <property type="component" value="Unassembled WGS sequence"/>
</dbReference>
<dbReference type="STRING" id="402676.B6K379"/>
<dbReference type="AlphaFoldDB" id="B6K379"/>
<dbReference type="InterPro" id="IPR052778">
    <property type="entry name" value="Centrosome-WD_assoc"/>
</dbReference>
<dbReference type="GO" id="GO:1990811">
    <property type="term" value="C:MWP complex"/>
    <property type="evidence" value="ECO:0000318"/>
    <property type="project" value="GO_Central"/>
</dbReference>
<proteinExistence type="predicted"/>
<dbReference type="OMA" id="CWHLNGD"/>
<protein>
    <submittedName>
        <fullName evidence="1">WDR8 family WD repeat protein</fullName>
    </submittedName>
</protein>
<dbReference type="PANTHER" id="PTHR16220">
    <property type="entry name" value="WD REPEAT PROTEIN 8-RELATED"/>
    <property type="match status" value="1"/>
</dbReference>
<organism evidence="1 3">
    <name type="scientific">Schizosaccharomyces japonicus (strain yFS275 / FY16936)</name>
    <name type="common">Fission yeast</name>
    <dbReference type="NCBI Taxonomy" id="402676"/>
    <lineage>
        <taxon>Eukaryota</taxon>
        <taxon>Fungi</taxon>
        <taxon>Dikarya</taxon>
        <taxon>Ascomycota</taxon>
        <taxon>Taphrinomycotina</taxon>
        <taxon>Schizosaccharomycetes</taxon>
        <taxon>Schizosaccharomycetales</taxon>
        <taxon>Schizosaccharomycetaceae</taxon>
        <taxon>Schizosaccharomyces</taxon>
    </lineage>
</organism>
<name>B6K379_SCHJY</name>
<dbReference type="GO" id="GO:1990810">
    <property type="term" value="P:microtubule anchoring at mitotic spindle pole body"/>
    <property type="evidence" value="ECO:0000318"/>
    <property type="project" value="GO_Central"/>
</dbReference>
<keyword evidence="3" id="KW-1185">Reference proteome</keyword>
<dbReference type="OrthoDB" id="10257284at2759"/>
<dbReference type="Gene3D" id="2.130.10.10">
    <property type="entry name" value="YVTN repeat-like/Quinoprotein amine dehydrogenase"/>
    <property type="match status" value="1"/>
</dbReference>
<dbReference type="GO" id="GO:0005634">
    <property type="term" value="C:nucleus"/>
    <property type="evidence" value="ECO:0007669"/>
    <property type="project" value="EnsemblFungi"/>
</dbReference>
<dbReference type="InterPro" id="IPR015943">
    <property type="entry name" value="WD40/YVTN_repeat-like_dom_sf"/>
</dbReference>
<dbReference type="GO" id="GO:0072686">
    <property type="term" value="C:mitotic spindle"/>
    <property type="evidence" value="ECO:0007669"/>
    <property type="project" value="EnsemblFungi"/>
</dbReference>
<dbReference type="JaponicusDB" id="SJAG_03062">
    <property type="gene designation" value="wdr8"/>
</dbReference>
<dbReference type="VEuPathDB" id="FungiDB:SJAG_03062"/>
<dbReference type="GO" id="GO:0005815">
    <property type="term" value="C:microtubule organizing center"/>
    <property type="evidence" value="ECO:0000318"/>
    <property type="project" value="GO_Central"/>
</dbReference>
<dbReference type="EMBL" id="KE651167">
    <property type="protein sequence ID" value="EEB07936.1"/>
    <property type="molecule type" value="Genomic_DNA"/>
</dbReference>
<reference evidence="1 3" key="1">
    <citation type="journal article" date="2011" name="Science">
        <title>Comparative functional genomics of the fission yeasts.</title>
        <authorList>
            <person name="Rhind N."/>
            <person name="Chen Z."/>
            <person name="Yassour M."/>
            <person name="Thompson D.A."/>
            <person name="Haas B.J."/>
            <person name="Habib N."/>
            <person name="Wapinski I."/>
            <person name="Roy S."/>
            <person name="Lin M.F."/>
            <person name="Heiman D.I."/>
            <person name="Young S.K."/>
            <person name="Furuya K."/>
            <person name="Guo Y."/>
            <person name="Pidoux A."/>
            <person name="Chen H.M."/>
            <person name="Robbertse B."/>
            <person name="Goldberg J.M."/>
            <person name="Aoki K."/>
            <person name="Bayne E.H."/>
            <person name="Berlin A.M."/>
            <person name="Desjardins C.A."/>
            <person name="Dobbs E."/>
            <person name="Dukaj L."/>
            <person name="Fan L."/>
            <person name="FitzGerald M.G."/>
            <person name="French C."/>
            <person name="Gujja S."/>
            <person name="Hansen K."/>
            <person name="Keifenheim D."/>
            <person name="Levin J.Z."/>
            <person name="Mosher R.A."/>
            <person name="Mueller C.A."/>
            <person name="Pfiffner J."/>
            <person name="Priest M."/>
            <person name="Russ C."/>
            <person name="Smialowska A."/>
            <person name="Swoboda P."/>
            <person name="Sykes S.M."/>
            <person name="Vaughn M."/>
            <person name="Vengrova S."/>
            <person name="Yoder R."/>
            <person name="Zeng Q."/>
            <person name="Allshire R."/>
            <person name="Baulcombe D."/>
            <person name="Birren B.W."/>
            <person name="Brown W."/>
            <person name="Ekwall K."/>
            <person name="Kellis M."/>
            <person name="Leatherwood J."/>
            <person name="Levin H."/>
            <person name="Margalit H."/>
            <person name="Martienssen R."/>
            <person name="Nieduszynski C.A."/>
            <person name="Spatafora J.W."/>
            <person name="Friedman N."/>
            <person name="Dalgaard J.Z."/>
            <person name="Baumann P."/>
            <person name="Niki H."/>
            <person name="Regev A."/>
            <person name="Nusbaum C."/>
        </authorList>
    </citation>
    <scope>NUCLEOTIDE SEQUENCE [LARGE SCALE GENOMIC DNA]</scope>
    <source>
        <strain evidence="3">yFS275 / FY16936</strain>
    </source>
</reference>
<evidence type="ECO:0000313" key="1">
    <source>
        <dbReference type="EMBL" id="EEB07936.1"/>
    </source>
</evidence>
<dbReference type="eggNOG" id="KOG4497">
    <property type="taxonomic scope" value="Eukaryota"/>
</dbReference>
<evidence type="ECO:0000313" key="3">
    <source>
        <dbReference type="Proteomes" id="UP000001744"/>
    </source>
</evidence>
<dbReference type="SUPFAM" id="SSF50978">
    <property type="entry name" value="WD40 repeat-like"/>
    <property type="match status" value="1"/>
</dbReference>
<dbReference type="GeneID" id="7048977"/>
<gene>
    <name evidence="2" type="primary">wdr8</name>
    <name evidence="1" type="ORF">SJAG_03062</name>
</gene>
<dbReference type="HOGENOM" id="CLU_024072_2_0_1"/>